<proteinExistence type="predicted"/>
<dbReference type="Proteomes" id="UP000011863">
    <property type="component" value="Chromosome"/>
</dbReference>
<dbReference type="SUPFAM" id="SSF56655">
    <property type="entry name" value="Carbohydrate phosphatase"/>
    <property type="match status" value="1"/>
</dbReference>
<dbReference type="GO" id="GO:0007165">
    <property type="term" value="P:signal transduction"/>
    <property type="evidence" value="ECO:0007669"/>
    <property type="project" value="TreeGrafter"/>
</dbReference>
<dbReference type="GO" id="GO:0008934">
    <property type="term" value="F:inositol monophosphate 1-phosphatase activity"/>
    <property type="evidence" value="ECO:0007669"/>
    <property type="project" value="TreeGrafter"/>
</dbReference>
<dbReference type="GO" id="GO:0006020">
    <property type="term" value="P:inositol metabolic process"/>
    <property type="evidence" value="ECO:0007669"/>
    <property type="project" value="TreeGrafter"/>
</dbReference>
<dbReference type="RefSeq" id="WP_015441844.1">
    <property type="nucleotide sequence ID" value="NC_020520.1"/>
</dbReference>
<dbReference type="KEGG" id="aym:YM304_22830"/>
<dbReference type="Gene3D" id="3.30.540.10">
    <property type="entry name" value="Fructose-1,6-Bisphosphatase, subunit A, domain 1"/>
    <property type="match status" value="1"/>
</dbReference>
<evidence type="ECO:0000313" key="2">
    <source>
        <dbReference type="EMBL" id="BAN02597.1"/>
    </source>
</evidence>
<gene>
    <name evidence="2" type="ORF">YM304_22830</name>
</gene>
<dbReference type="PANTHER" id="PTHR20854:SF4">
    <property type="entry name" value="INOSITOL-1-MONOPHOSPHATASE-RELATED"/>
    <property type="match status" value="1"/>
</dbReference>
<organism evidence="2 3">
    <name type="scientific">Ilumatobacter coccineus (strain NBRC 103263 / KCTC 29153 / YM16-304)</name>
    <dbReference type="NCBI Taxonomy" id="1313172"/>
    <lineage>
        <taxon>Bacteria</taxon>
        <taxon>Bacillati</taxon>
        <taxon>Actinomycetota</taxon>
        <taxon>Acidimicrobiia</taxon>
        <taxon>Acidimicrobiales</taxon>
        <taxon>Ilumatobacteraceae</taxon>
        <taxon>Ilumatobacter</taxon>
    </lineage>
</organism>
<evidence type="ECO:0000313" key="3">
    <source>
        <dbReference type="Proteomes" id="UP000011863"/>
    </source>
</evidence>
<feature type="binding site" evidence="1">
    <location>
        <position position="223"/>
    </location>
    <ligand>
        <name>Mg(2+)</name>
        <dbReference type="ChEBI" id="CHEBI:18420"/>
        <label>1</label>
        <note>catalytic</note>
    </ligand>
</feature>
<dbReference type="AlphaFoldDB" id="A0A6C7E778"/>
<dbReference type="EC" id="3.1.3.25" evidence="2"/>
<dbReference type="GO" id="GO:0046872">
    <property type="term" value="F:metal ion binding"/>
    <property type="evidence" value="ECO:0007669"/>
    <property type="project" value="UniProtKB-KW"/>
</dbReference>
<dbReference type="PRINTS" id="PR00377">
    <property type="entry name" value="IMPHPHTASES"/>
</dbReference>
<name>A0A6C7E778_ILUCY</name>
<comment type="cofactor">
    <cofactor evidence="1">
        <name>Mg(2+)</name>
        <dbReference type="ChEBI" id="CHEBI:18420"/>
    </cofactor>
</comment>
<feature type="binding site" evidence="1">
    <location>
        <position position="102"/>
    </location>
    <ligand>
        <name>Mg(2+)</name>
        <dbReference type="ChEBI" id="CHEBI:18420"/>
        <label>1</label>
        <note>catalytic</note>
    </ligand>
</feature>
<keyword evidence="1" id="KW-0460">Magnesium</keyword>
<feature type="binding site" evidence="1">
    <location>
        <position position="104"/>
    </location>
    <ligand>
        <name>Mg(2+)</name>
        <dbReference type="ChEBI" id="CHEBI:18420"/>
        <label>1</label>
        <note>catalytic</note>
    </ligand>
</feature>
<keyword evidence="1" id="KW-0479">Metal-binding</keyword>
<feature type="binding site" evidence="1">
    <location>
        <position position="105"/>
    </location>
    <ligand>
        <name>Mg(2+)</name>
        <dbReference type="ChEBI" id="CHEBI:18420"/>
        <label>1</label>
        <note>catalytic</note>
    </ligand>
</feature>
<dbReference type="EMBL" id="AP012057">
    <property type="protein sequence ID" value="BAN02597.1"/>
    <property type="molecule type" value="Genomic_DNA"/>
</dbReference>
<dbReference type="PANTHER" id="PTHR20854">
    <property type="entry name" value="INOSITOL MONOPHOSPHATASE"/>
    <property type="match status" value="1"/>
</dbReference>
<dbReference type="Pfam" id="PF00459">
    <property type="entry name" value="Inositol_P"/>
    <property type="match status" value="1"/>
</dbReference>
<sequence>MNPTNVADADRPDGVVDPRDSERVLALFGSIATECAAILTSNDDWSMSGERATQYSIDVDIDAACIGALHAAGFAVLSEESGVTGPDGSPLGEAPDAVVVVDPLDGSTNAALGLPWCANAMCLVVDGVPTVAHVLNLRTGVAYAAVHGRGAMRNGAPITVADPVGLADAIVAVNARPPSTFRPRQFRGMGATALDVASVAGAGVGGGFDAYIDFDDDRIGVWDYLASVLIVEEAGGVVADALGRDLVTLDHAARRRPVAASNAALLAELLEA</sequence>
<dbReference type="InterPro" id="IPR000760">
    <property type="entry name" value="Inositol_monophosphatase-like"/>
</dbReference>
<feature type="binding site" evidence="1">
    <location>
        <position position="79"/>
    </location>
    <ligand>
        <name>Mg(2+)</name>
        <dbReference type="ChEBI" id="CHEBI:18420"/>
        <label>1</label>
        <note>catalytic</note>
    </ligand>
</feature>
<keyword evidence="3" id="KW-1185">Reference proteome</keyword>
<accession>A0A6C7E778</accession>
<protein>
    <submittedName>
        <fullName evidence="2">Putative inositol monophosphatase</fullName>
        <ecNumber evidence="2">3.1.3.25</ecNumber>
    </submittedName>
</protein>
<keyword evidence="2" id="KW-0378">Hydrolase</keyword>
<evidence type="ECO:0000256" key="1">
    <source>
        <dbReference type="PIRSR" id="PIRSR600760-2"/>
    </source>
</evidence>
<dbReference type="Gene3D" id="3.40.190.80">
    <property type="match status" value="1"/>
</dbReference>
<dbReference type="OrthoDB" id="9772456at2"/>
<reference evidence="2 3" key="1">
    <citation type="journal article" date="2013" name="Int. J. Syst. Evol. Microbiol.">
        <title>Ilumatobacter nonamiense sp. nov. and Ilumatobacter coccineum sp. nov., isolated from seashore sand.</title>
        <authorList>
            <person name="Matsumoto A."/>
            <person name="Kasai H."/>
            <person name="Matsuo Y."/>
            <person name="Shizuri Y."/>
            <person name="Ichikawa N."/>
            <person name="Fujita N."/>
            <person name="Omura S."/>
            <person name="Takahashi Y."/>
        </authorList>
    </citation>
    <scope>NUCLEOTIDE SEQUENCE [LARGE SCALE GENOMIC DNA]</scope>
    <source>
        <strain evidence="3">NBRC 103263 / KCTC 29153 / YM16-304</strain>
    </source>
</reference>